<sequence>MNNPTLRRVLVVTTVVGATLGGGIAVAAWTSSGSGTAGAKAGTASAPSTGAVDASALTTGLLYPGATGTALIRITNPNPYPVKVSSVTGNGTPTATGGCPGGAVSWVAQQPNTALAAGASTTLTLTGAVSMLPTADDSCQGAVFTIPVTVTVVSQ</sequence>
<comment type="caution">
    <text evidence="1">The sequence shown here is derived from an EMBL/GenBank/DDBJ whole genome shotgun (WGS) entry which is preliminary data.</text>
</comment>
<evidence type="ECO:0000313" key="1">
    <source>
        <dbReference type="EMBL" id="RSD09554.1"/>
    </source>
</evidence>
<gene>
    <name evidence="1" type="ORF">EIY87_41760</name>
</gene>
<protein>
    <submittedName>
        <fullName evidence="1">Uncharacterized protein</fullName>
    </submittedName>
</protein>
<proteinExistence type="predicted"/>
<name>A0A3R9DR96_9PSEU</name>
<dbReference type="EMBL" id="RSEC01000061">
    <property type="protein sequence ID" value="RSD09554.1"/>
    <property type="molecule type" value="Genomic_DNA"/>
</dbReference>
<dbReference type="OrthoDB" id="3637162at2"/>
<keyword evidence="2" id="KW-1185">Reference proteome</keyword>
<accession>A0A3R9DR96</accession>
<organism evidence="1 2">
    <name type="scientific">Amycolatopsis eburnea</name>
    <dbReference type="NCBI Taxonomy" id="2267691"/>
    <lineage>
        <taxon>Bacteria</taxon>
        <taxon>Bacillati</taxon>
        <taxon>Actinomycetota</taxon>
        <taxon>Actinomycetes</taxon>
        <taxon>Pseudonocardiales</taxon>
        <taxon>Pseudonocardiaceae</taxon>
        <taxon>Amycolatopsis</taxon>
    </lineage>
</organism>
<evidence type="ECO:0000313" key="2">
    <source>
        <dbReference type="Proteomes" id="UP000267081"/>
    </source>
</evidence>
<dbReference type="AlphaFoldDB" id="A0A3R9DR96"/>
<reference evidence="1 2" key="1">
    <citation type="submission" date="2018-12" db="EMBL/GenBank/DDBJ databases">
        <title>Amycolatopsis eburnea sp. nov. actinomycete associate with arbuscular mycorrhiza fungal spore.</title>
        <authorList>
            <person name="Lumyong S."/>
            <person name="Chaiya L."/>
        </authorList>
    </citation>
    <scope>NUCLEOTIDE SEQUENCE [LARGE SCALE GENOMIC DNA]</scope>
    <source>
        <strain evidence="1 2">GLM-1</strain>
    </source>
</reference>
<dbReference type="Proteomes" id="UP000267081">
    <property type="component" value="Unassembled WGS sequence"/>
</dbReference>
<dbReference type="RefSeq" id="WP_125315489.1">
    <property type="nucleotide sequence ID" value="NZ_RSEC01000061.1"/>
</dbReference>